<reference evidence="1 2" key="1">
    <citation type="journal article" date="2024" name="BMC Genomics">
        <title>De novo assembly and annotation of Popillia japonica's genome with initial clues to its potential as an invasive pest.</title>
        <authorList>
            <person name="Cucini C."/>
            <person name="Boschi S."/>
            <person name="Funari R."/>
            <person name="Cardaioli E."/>
            <person name="Iannotti N."/>
            <person name="Marturano G."/>
            <person name="Paoli F."/>
            <person name="Bruttini M."/>
            <person name="Carapelli A."/>
            <person name="Frati F."/>
            <person name="Nardi F."/>
        </authorList>
    </citation>
    <scope>NUCLEOTIDE SEQUENCE [LARGE SCALE GENOMIC DNA]</scope>
    <source>
        <strain evidence="1">DMR45628</strain>
    </source>
</reference>
<dbReference type="Proteomes" id="UP001458880">
    <property type="component" value="Unassembled WGS sequence"/>
</dbReference>
<comment type="caution">
    <text evidence="1">The sequence shown here is derived from an EMBL/GenBank/DDBJ whole genome shotgun (WGS) entry which is preliminary data.</text>
</comment>
<name>A0AAW1H3X7_POPJA</name>
<protein>
    <submittedName>
        <fullName evidence="1">Uncharacterized protein</fullName>
    </submittedName>
</protein>
<keyword evidence="2" id="KW-1185">Reference proteome</keyword>
<feature type="non-terminal residue" evidence="1">
    <location>
        <position position="200"/>
    </location>
</feature>
<dbReference type="EMBL" id="JASPKY010001990">
    <property type="protein sequence ID" value="KAK9670916.1"/>
    <property type="molecule type" value="Genomic_DNA"/>
</dbReference>
<gene>
    <name evidence="1" type="ORF">QE152_g41113</name>
</gene>
<organism evidence="1 2">
    <name type="scientific">Popillia japonica</name>
    <name type="common">Japanese beetle</name>
    <dbReference type="NCBI Taxonomy" id="7064"/>
    <lineage>
        <taxon>Eukaryota</taxon>
        <taxon>Metazoa</taxon>
        <taxon>Ecdysozoa</taxon>
        <taxon>Arthropoda</taxon>
        <taxon>Hexapoda</taxon>
        <taxon>Insecta</taxon>
        <taxon>Pterygota</taxon>
        <taxon>Neoptera</taxon>
        <taxon>Endopterygota</taxon>
        <taxon>Coleoptera</taxon>
        <taxon>Polyphaga</taxon>
        <taxon>Scarabaeiformia</taxon>
        <taxon>Scarabaeidae</taxon>
        <taxon>Rutelinae</taxon>
        <taxon>Popillia</taxon>
    </lineage>
</organism>
<evidence type="ECO:0000313" key="1">
    <source>
        <dbReference type="EMBL" id="KAK9670916.1"/>
    </source>
</evidence>
<accession>A0AAW1H3X7</accession>
<dbReference type="AlphaFoldDB" id="A0AAW1H3X7"/>
<sequence>MLFKTPPNKEFTYNSNYFLASSKLIIDATAGESQEQILYYPTDFTDNISKAMVATYQIGVPVETIGLRDGQVVFGKKTEYKQEKGMLLPNIVYTLDTNTPRSKTDYKSYYNPKLYFDLYNSYGKPVQVRDNGISIVYLWSYNGTYPVAEIRNVTYSIVNTALAAVGLTSIEALSTNENPDKTKLDNLRLQTSLKDALITT</sequence>
<evidence type="ECO:0000313" key="2">
    <source>
        <dbReference type="Proteomes" id="UP001458880"/>
    </source>
</evidence>
<proteinExistence type="predicted"/>